<dbReference type="eggNOG" id="COG0696">
    <property type="taxonomic scope" value="Bacteria"/>
</dbReference>
<gene>
    <name evidence="9" type="primary">gpmI</name>
    <name evidence="16" type="ordered locus">Sdel_1838</name>
</gene>
<protein>
    <recommendedName>
        <fullName evidence="9 10">2,3-bisphosphoglycerate-independent phosphoglycerate mutase</fullName>
        <shortName evidence="9">BPG-independent PGAM</shortName>
        <shortName evidence="9">Phosphoglyceromutase</shortName>
        <shortName evidence="9">iPGM</shortName>
        <ecNumber evidence="9 10">5.4.2.12</ecNumber>
    </recommendedName>
</protein>
<proteinExistence type="inferred from homology"/>
<dbReference type="PIRSF" id="PIRSF001492">
    <property type="entry name" value="IPGAM"/>
    <property type="match status" value="1"/>
</dbReference>
<dbReference type="GO" id="GO:0004619">
    <property type="term" value="F:phosphoglycerate mutase activity"/>
    <property type="evidence" value="ECO:0007669"/>
    <property type="project" value="UniProtKB-UniRule"/>
</dbReference>
<evidence type="ECO:0000256" key="13">
    <source>
        <dbReference type="PIRSR" id="PIRSR001492-3"/>
    </source>
</evidence>
<evidence type="ECO:0000256" key="2">
    <source>
        <dbReference type="ARBA" id="ARBA00002315"/>
    </source>
</evidence>
<keyword evidence="6 9" id="KW-0324">Glycolysis</keyword>
<evidence type="ECO:0000256" key="5">
    <source>
        <dbReference type="ARBA" id="ARBA00022723"/>
    </source>
</evidence>
<keyword evidence="17" id="KW-1185">Reference proteome</keyword>
<dbReference type="CDD" id="cd16010">
    <property type="entry name" value="iPGM"/>
    <property type="match status" value="1"/>
</dbReference>
<evidence type="ECO:0000313" key="17">
    <source>
        <dbReference type="Proteomes" id="UP000002222"/>
    </source>
</evidence>
<dbReference type="EC" id="5.4.2.12" evidence="9 10"/>
<accession>D1B433</accession>
<organism evidence="16 17">
    <name type="scientific">Sulfurospirillum deleyianum (strain ATCC 51133 / DSM 6946 / 5175)</name>
    <dbReference type="NCBI Taxonomy" id="525898"/>
    <lineage>
        <taxon>Bacteria</taxon>
        <taxon>Pseudomonadati</taxon>
        <taxon>Campylobacterota</taxon>
        <taxon>Epsilonproteobacteria</taxon>
        <taxon>Campylobacterales</taxon>
        <taxon>Sulfurospirillaceae</taxon>
        <taxon>Sulfurospirillum</taxon>
    </lineage>
</organism>
<dbReference type="InterPro" id="IPR006124">
    <property type="entry name" value="Metalloenzyme"/>
</dbReference>
<evidence type="ECO:0000256" key="7">
    <source>
        <dbReference type="ARBA" id="ARBA00023211"/>
    </source>
</evidence>
<feature type="binding site" evidence="9 13">
    <location>
        <position position="389"/>
    </location>
    <ligand>
        <name>Mn(2+)</name>
        <dbReference type="ChEBI" id="CHEBI:29035"/>
        <label>1</label>
    </ligand>
</feature>
<evidence type="ECO:0000256" key="11">
    <source>
        <dbReference type="PIRSR" id="PIRSR001492-1"/>
    </source>
</evidence>
<evidence type="ECO:0000256" key="3">
    <source>
        <dbReference type="ARBA" id="ARBA00004798"/>
    </source>
</evidence>
<reference evidence="16 17" key="2">
    <citation type="journal article" date="2010" name="Stand. Genomic Sci.">
        <title>Complete genome sequence of Sulfurospirillum deleyianum type strain (5175).</title>
        <authorList>
            <person name="Sikorski J."/>
            <person name="Lapidus A."/>
            <person name="Copeland A."/>
            <person name="Glavina Del Rio T."/>
            <person name="Nolan M."/>
            <person name="Lucas S."/>
            <person name="Chen F."/>
            <person name="Tice H."/>
            <person name="Cheng J.F."/>
            <person name="Saunders E."/>
            <person name="Bruce D."/>
            <person name="Goodwin L."/>
            <person name="Pitluck S."/>
            <person name="Ovchinnikova G."/>
            <person name="Pati A."/>
            <person name="Ivanova N."/>
            <person name="Mavromatis K."/>
            <person name="Chen A."/>
            <person name="Palaniappan K."/>
            <person name="Chain P."/>
            <person name="Land M."/>
            <person name="Hauser L."/>
            <person name="Chang Y.J."/>
            <person name="Jeffries C.D."/>
            <person name="Brettin T."/>
            <person name="Detter J.C."/>
            <person name="Han C."/>
            <person name="Rohde M."/>
            <person name="Lang E."/>
            <person name="Spring S."/>
            <person name="Goker M."/>
            <person name="Bristow J."/>
            <person name="Eisen J.A."/>
            <person name="Markowitz V."/>
            <person name="Hugenholtz P."/>
            <person name="Kyrpides N.C."/>
            <person name="Klenk H.P."/>
        </authorList>
    </citation>
    <scope>NUCLEOTIDE SEQUENCE [LARGE SCALE GENOMIC DNA]</scope>
    <source>
        <strain evidence="17">ATCC 51133 / DSM 6946 / 5175</strain>
    </source>
</reference>
<dbReference type="HAMAP" id="MF_01038">
    <property type="entry name" value="GpmI"/>
    <property type="match status" value="1"/>
</dbReference>
<dbReference type="GO" id="GO:0005829">
    <property type="term" value="C:cytosol"/>
    <property type="evidence" value="ECO:0007669"/>
    <property type="project" value="TreeGrafter"/>
</dbReference>
<feature type="binding site" evidence="9 13">
    <location>
        <position position="448"/>
    </location>
    <ligand>
        <name>Mn(2+)</name>
        <dbReference type="ChEBI" id="CHEBI:29035"/>
        <label>1</label>
    </ligand>
</feature>
<evidence type="ECO:0000259" key="14">
    <source>
        <dbReference type="Pfam" id="PF01676"/>
    </source>
</evidence>
<evidence type="ECO:0000256" key="8">
    <source>
        <dbReference type="ARBA" id="ARBA00023235"/>
    </source>
</evidence>
<feature type="binding site" evidence="9 12">
    <location>
        <begin position="251"/>
        <end position="254"/>
    </location>
    <ligand>
        <name>substrate</name>
    </ligand>
</feature>
<dbReference type="KEGG" id="sdl:Sdel_1838"/>
<comment type="cofactor">
    <cofactor evidence="9">
        <name>Mn(2+)</name>
        <dbReference type="ChEBI" id="CHEBI:29035"/>
    </cofactor>
    <text evidence="9">Binds 2 manganese ions per subunit.</text>
</comment>
<sequence length="496" mass="54609">MKPEIQKTLLIITDGIGHNESEVANAFAKAHKPTYDRLFKSVPYTFIQTSGLSVGLPEGQMGNSEVGHMCIGSGRILYQNLVKISLAAKDGSLANNKALQELLHVKGSIHIIGLVSDGGVHSHIEHIMALARIAEASGKNVFLHIITDGRDVSPTSGMGFVEQLEGLCNENIHIASISGRFFSMDRDNRWERVEQGYRVMVDAEPETSLHVKAYMQSMYDKGVSDEFIEPVAFEAYGGMKSDDGVIFANFRNDRMRELSRAIGFEAFSEFPRTLNGVACITMTEYDSSYPFPIMFESDTPQHTLSDVIADAGLSQFHTAETEKYAHVTFFFNGGIEEPKVGETRLLVPSPKVKTYDLQPEMSAHAVGDAVLKAMDEAYDFIVVNFANGDMVGHTGSLEAGIKAVEAVDAELGRLLEKAQKANYSVVLTSDHGNCEQMFDEENHTLTNHTTFDVYGFVIDKRVNRVKKGGLNNIAPTVLKLMGLPIPQEMDAPLVEF</sequence>
<dbReference type="PANTHER" id="PTHR31637:SF0">
    <property type="entry name" value="2,3-BISPHOSPHOGLYCERATE-INDEPENDENT PHOSPHOGLYCERATE MUTASE"/>
    <property type="match status" value="1"/>
</dbReference>
<evidence type="ECO:0000259" key="15">
    <source>
        <dbReference type="Pfam" id="PF06415"/>
    </source>
</evidence>
<dbReference type="Pfam" id="PF06415">
    <property type="entry name" value="iPGM_N"/>
    <property type="match status" value="1"/>
</dbReference>
<feature type="binding site" evidence="9 13">
    <location>
        <position position="430"/>
    </location>
    <ligand>
        <name>Mn(2+)</name>
        <dbReference type="ChEBI" id="CHEBI:29035"/>
        <label>2</label>
    </ligand>
</feature>
<comment type="subunit">
    <text evidence="9">Monomer.</text>
</comment>
<name>D1B433_SULD5</name>
<comment type="function">
    <text evidence="2 9">Catalyzes the interconversion of 2-phosphoglycerate and 3-phosphoglycerate.</text>
</comment>
<evidence type="ECO:0000256" key="6">
    <source>
        <dbReference type="ARBA" id="ARBA00023152"/>
    </source>
</evidence>
<feature type="domain" description="BPG-independent PGAM N-terminal" evidence="15">
    <location>
        <begin position="84"/>
        <end position="286"/>
    </location>
</feature>
<evidence type="ECO:0000256" key="4">
    <source>
        <dbReference type="ARBA" id="ARBA00008819"/>
    </source>
</evidence>
<dbReference type="STRING" id="525898.Sdel_1838"/>
<evidence type="ECO:0000256" key="10">
    <source>
        <dbReference type="NCBIfam" id="TIGR01307"/>
    </source>
</evidence>
<dbReference type="SUPFAM" id="SSF64158">
    <property type="entry name" value="2,3-Bisphosphoglycerate-independent phosphoglycerate mutase, substrate-binding domain"/>
    <property type="match status" value="1"/>
</dbReference>
<dbReference type="FunFam" id="3.40.1450.10:FF:000002">
    <property type="entry name" value="2,3-bisphosphoglycerate-independent phosphoglycerate mutase"/>
    <property type="match status" value="1"/>
</dbReference>
<dbReference type="InterPro" id="IPR017850">
    <property type="entry name" value="Alkaline_phosphatase_core_sf"/>
</dbReference>
<evidence type="ECO:0000256" key="12">
    <source>
        <dbReference type="PIRSR" id="PIRSR001492-2"/>
    </source>
</evidence>
<dbReference type="RefSeq" id="WP_012857601.1">
    <property type="nucleotide sequence ID" value="NC_013512.1"/>
</dbReference>
<feature type="binding site" evidence="9 13">
    <location>
        <position position="431"/>
    </location>
    <ligand>
        <name>Mn(2+)</name>
        <dbReference type="ChEBI" id="CHEBI:29035"/>
        <label>2</label>
    </ligand>
</feature>
<dbReference type="OrthoDB" id="9800863at2"/>
<feature type="binding site" evidence="9 13">
    <location>
        <position position="393"/>
    </location>
    <ligand>
        <name>Mn(2+)</name>
        <dbReference type="ChEBI" id="CHEBI:29035"/>
        <label>1</label>
    </ligand>
</feature>
<comment type="similarity">
    <text evidence="4 9">Belongs to the BPG-independent phosphoglycerate mutase family.</text>
</comment>
<dbReference type="InterPro" id="IPR036646">
    <property type="entry name" value="PGAM_B_sf"/>
</dbReference>
<comment type="pathway">
    <text evidence="3 9">Carbohydrate degradation; glycolysis; pyruvate from D-glyceraldehyde 3-phosphate: step 3/5.</text>
</comment>
<feature type="binding site" evidence="9 13">
    <location>
        <position position="64"/>
    </location>
    <ligand>
        <name>Mn(2+)</name>
        <dbReference type="ChEBI" id="CHEBI:29035"/>
        <label>2</label>
    </ligand>
</feature>
<dbReference type="Pfam" id="PF01676">
    <property type="entry name" value="Metalloenzyme"/>
    <property type="match status" value="1"/>
</dbReference>
<feature type="active site" description="Phosphoserine intermediate" evidence="9 11">
    <location>
        <position position="64"/>
    </location>
</feature>
<keyword evidence="7 9" id="KW-0464">Manganese</keyword>
<feature type="binding site" evidence="9 12">
    <location>
        <position position="323"/>
    </location>
    <ligand>
        <name>substrate</name>
    </ligand>
</feature>
<dbReference type="UniPathway" id="UPA00109">
    <property type="reaction ID" value="UER00186"/>
</dbReference>
<feature type="binding site" evidence="9 12">
    <location>
        <position position="180"/>
    </location>
    <ligand>
        <name>substrate</name>
    </ligand>
</feature>
<dbReference type="AlphaFoldDB" id="D1B433"/>
<dbReference type="NCBIfam" id="TIGR01307">
    <property type="entry name" value="pgm_bpd_ind"/>
    <property type="match status" value="1"/>
</dbReference>
<evidence type="ECO:0000313" key="16">
    <source>
        <dbReference type="EMBL" id="ACZ12853.1"/>
    </source>
</evidence>
<feature type="domain" description="Metalloenzyme" evidence="14">
    <location>
        <begin position="7"/>
        <end position="484"/>
    </location>
</feature>
<dbReference type="EMBL" id="CP001816">
    <property type="protein sequence ID" value="ACZ12853.1"/>
    <property type="molecule type" value="Genomic_DNA"/>
</dbReference>
<dbReference type="GO" id="GO:0030145">
    <property type="term" value="F:manganese ion binding"/>
    <property type="evidence" value="ECO:0007669"/>
    <property type="project" value="UniProtKB-UniRule"/>
</dbReference>
<feature type="binding site" evidence="9 13">
    <location>
        <position position="14"/>
    </location>
    <ligand>
        <name>Mn(2+)</name>
        <dbReference type="ChEBI" id="CHEBI:29035"/>
        <label>2</label>
    </ligand>
</feature>
<feature type="binding site" evidence="9 12">
    <location>
        <position position="186"/>
    </location>
    <ligand>
        <name>substrate</name>
    </ligand>
</feature>
<feature type="binding site" evidence="9 12">
    <location>
        <position position="121"/>
    </location>
    <ligand>
        <name>substrate</name>
    </ligand>
</feature>
<reference evidence="17" key="1">
    <citation type="submission" date="2009-11" db="EMBL/GenBank/DDBJ databases">
        <title>The complete genome of Sulfurospirillum deleyianum DSM 6946.</title>
        <authorList>
            <consortium name="US DOE Joint Genome Institute (JGI-PGF)"/>
            <person name="Lucas S."/>
            <person name="Copeland A."/>
            <person name="Lapidus A."/>
            <person name="Glavina del Rio T."/>
            <person name="Dalin E."/>
            <person name="Tice H."/>
            <person name="Bruce D."/>
            <person name="Goodwin L."/>
            <person name="Pitluck S."/>
            <person name="Kyrpides N."/>
            <person name="Mavromatis K."/>
            <person name="Ivanova N."/>
            <person name="Ovchinnikova G."/>
            <person name="Munk A.C."/>
            <person name="Lu M."/>
            <person name="Brettin T."/>
            <person name="Detter J.C."/>
            <person name="Han C."/>
            <person name="Tapia R."/>
            <person name="Larimer F."/>
            <person name="Land M."/>
            <person name="Hauser L."/>
            <person name="Markowitz V."/>
            <person name="Cheng J.F."/>
            <person name="Hugenholtz P."/>
            <person name="Woyke T."/>
            <person name="Wu D."/>
            <person name="Aumann P."/>
            <person name="Schneider S."/>
            <person name="Lang E."/>
            <person name="Spring S."/>
            <person name="Klenk H.P."/>
            <person name="Eisen J.A."/>
        </authorList>
    </citation>
    <scope>NUCLEOTIDE SEQUENCE [LARGE SCALE GENOMIC DNA]</scope>
    <source>
        <strain evidence="17">ATCC 51133 / DSM 6946 / 5175</strain>
    </source>
</reference>
<comment type="catalytic activity">
    <reaction evidence="1 9">
        <text>(2R)-2-phosphoglycerate = (2R)-3-phosphoglycerate</text>
        <dbReference type="Rhea" id="RHEA:15901"/>
        <dbReference type="ChEBI" id="CHEBI:58272"/>
        <dbReference type="ChEBI" id="CHEBI:58289"/>
        <dbReference type="EC" id="5.4.2.12"/>
    </reaction>
</comment>
<feature type="binding site" evidence="9 12">
    <location>
        <begin position="150"/>
        <end position="151"/>
    </location>
    <ligand>
        <name>substrate</name>
    </ligand>
</feature>
<dbReference type="Gene3D" id="3.40.720.10">
    <property type="entry name" value="Alkaline Phosphatase, subunit A"/>
    <property type="match status" value="1"/>
</dbReference>
<evidence type="ECO:0000256" key="9">
    <source>
        <dbReference type="HAMAP-Rule" id="MF_01038"/>
    </source>
</evidence>
<evidence type="ECO:0000256" key="1">
    <source>
        <dbReference type="ARBA" id="ARBA00000370"/>
    </source>
</evidence>
<dbReference type="SUPFAM" id="SSF53649">
    <property type="entry name" value="Alkaline phosphatase-like"/>
    <property type="match status" value="1"/>
</dbReference>
<dbReference type="InterPro" id="IPR005995">
    <property type="entry name" value="Pgm_bpd_ind"/>
</dbReference>
<dbReference type="HOGENOM" id="CLU_026099_2_0_7"/>
<keyword evidence="5 9" id="KW-0479">Metal-binding</keyword>
<dbReference type="PANTHER" id="PTHR31637">
    <property type="entry name" value="2,3-BISPHOSPHOGLYCERATE-INDEPENDENT PHOSPHOGLYCERATE MUTASE"/>
    <property type="match status" value="1"/>
</dbReference>
<dbReference type="Proteomes" id="UP000002222">
    <property type="component" value="Chromosome"/>
</dbReference>
<dbReference type="InterPro" id="IPR011258">
    <property type="entry name" value="BPG-indep_PGM_N"/>
</dbReference>
<keyword evidence="8 9" id="KW-0413">Isomerase</keyword>
<dbReference type="GO" id="GO:0006007">
    <property type="term" value="P:glucose catabolic process"/>
    <property type="evidence" value="ECO:0007669"/>
    <property type="project" value="InterPro"/>
</dbReference>
<dbReference type="Gene3D" id="3.40.1450.10">
    <property type="entry name" value="BPG-independent phosphoglycerate mutase, domain B"/>
    <property type="match status" value="1"/>
</dbReference>
<dbReference type="GO" id="GO:0006096">
    <property type="term" value="P:glycolytic process"/>
    <property type="evidence" value="ECO:0007669"/>
    <property type="project" value="UniProtKB-UniRule"/>
</dbReference>